<dbReference type="Gene3D" id="3.30.1360.120">
    <property type="entry name" value="Probable tRNA modification gtpase trme, domain 1"/>
    <property type="match status" value="1"/>
</dbReference>
<feature type="binding site" evidence="6">
    <location>
        <position position="258"/>
    </location>
    <ligand>
        <name>Mg(2+)</name>
        <dbReference type="ChEBI" id="CHEBI:18420"/>
    </ligand>
</feature>
<comment type="subunit">
    <text evidence="6">Homodimer. Heterotetramer of two MnmE and two MnmG subunits.</text>
</comment>
<feature type="binding site" evidence="6">
    <location>
        <begin position="277"/>
        <end position="280"/>
    </location>
    <ligand>
        <name>GTP</name>
        <dbReference type="ChEBI" id="CHEBI:37565"/>
    </ligand>
</feature>
<name>A0A401LIH9_9BURK</name>
<comment type="similarity">
    <text evidence="1 6 7">Belongs to the TRAFAC class TrmE-Era-EngA-EngB-Septin-like GTPase superfamily. TrmE GTPase family.</text>
</comment>
<keyword evidence="4 6" id="KW-0630">Potassium</keyword>
<evidence type="ECO:0000256" key="4">
    <source>
        <dbReference type="ARBA" id="ARBA00022958"/>
    </source>
</evidence>
<keyword evidence="6" id="KW-0460">Magnesium</keyword>
<feature type="binding site" evidence="6">
    <location>
        <begin position="233"/>
        <end position="238"/>
    </location>
    <ligand>
        <name>GTP</name>
        <dbReference type="ChEBI" id="CHEBI:37565"/>
    </ligand>
</feature>
<dbReference type="RefSeq" id="WP_116269670.1">
    <property type="nucleotide sequence ID" value="NZ_BGZJ01000001.1"/>
</dbReference>
<comment type="caution">
    <text evidence="9">The sequence shown here is derived from an EMBL/GenBank/DDBJ whole genome shotgun (WGS) entry which is preliminary data.</text>
</comment>
<dbReference type="InterPro" id="IPR031168">
    <property type="entry name" value="G_TrmE"/>
</dbReference>
<dbReference type="GO" id="GO:0005829">
    <property type="term" value="C:cytosol"/>
    <property type="evidence" value="ECO:0007669"/>
    <property type="project" value="TreeGrafter"/>
</dbReference>
<dbReference type="InterPro" id="IPR018948">
    <property type="entry name" value="GTP-bd_TrmE_N"/>
</dbReference>
<evidence type="ECO:0000256" key="2">
    <source>
        <dbReference type="ARBA" id="ARBA00022694"/>
    </source>
</evidence>
<feature type="binding site" evidence="6">
    <location>
        <position position="127"/>
    </location>
    <ligand>
        <name>(6S)-5-formyl-5,6,7,8-tetrahydrofolate</name>
        <dbReference type="ChEBI" id="CHEBI:57457"/>
    </ligand>
</feature>
<reference evidence="9 10" key="1">
    <citation type="journal article" date="2018" name="Int. J. Syst. Evol. Microbiol.">
        <title>Mesosutterella multiformis gen. nov., sp. nov., a member of the family Sutterellaceae and Sutterella megalosphaeroides sp. nov., isolated from human faeces.</title>
        <authorList>
            <person name="Sakamoto M."/>
            <person name="Ikeyama N."/>
            <person name="Kunihiro T."/>
            <person name="Iino T."/>
            <person name="Yuki M."/>
            <person name="Ohkuma M."/>
        </authorList>
    </citation>
    <scope>NUCLEOTIDE SEQUENCE [LARGE SCALE GENOMIC DNA]</scope>
    <source>
        <strain evidence="9 10">4NBBH2</strain>
    </source>
</reference>
<dbReference type="GO" id="GO:0030488">
    <property type="term" value="P:tRNA methylation"/>
    <property type="evidence" value="ECO:0007669"/>
    <property type="project" value="TreeGrafter"/>
</dbReference>
<evidence type="ECO:0000256" key="6">
    <source>
        <dbReference type="HAMAP-Rule" id="MF_00379"/>
    </source>
</evidence>
<keyword evidence="3 6" id="KW-0547">Nucleotide-binding</keyword>
<feature type="binding site" evidence="6">
    <location>
        <position position="252"/>
    </location>
    <ligand>
        <name>K(+)</name>
        <dbReference type="ChEBI" id="CHEBI:29103"/>
    </ligand>
</feature>
<keyword evidence="5 6" id="KW-0342">GTP-binding</keyword>
<dbReference type="InterPro" id="IPR006073">
    <property type="entry name" value="GTP-bd"/>
</dbReference>
<organism evidence="9 10">
    <name type="scientific">Mesosutterella multiformis</name>
    <dbReference type="NCBI Taxonomy" id="2259133"/>
    <lineage>
        <taxon>Bacteria</taxon>
        <taxon>Pseudomonadati</taxon>
        <taxon>Pseudomonadota</taxon>
        <taxon>Betaproteobacteria</taxon>
        <taxon>Burkholderiales</taxon>
        <taxon>Sutterellaceae</taxon>
        <taxon>Mesosutterella</taxon>
    </lineage>
</organism>
<keyword evidence="2 6" id="KW-0819">tRNA processing</keyword>
<feature type="binding site" evidence="6">
    <location>
        <begin position="252"/>
        <end position="258"/>
    </location>
    <ligand>
        <name>GTP</name>
        <dbReference type="ChEBI" id="CHEBI:37565"/>
    </ligand>
</feature>
<dbReference type="InterPro" id="IPR027417">
    <property type="entry name" value="P-loop_NTPase"/>
</dbReference>
<keyword evidence="6" id="KW-0479">Metal-binding</keyword>
<dbReference type="GO" id="GO:0002098">
    <property type="term" value="P:tRNA wobble uridine modification"/>
    <property type="evidence" value="ECO:0007669"/>
    <property type="project" value="TreeGrafter"/>
</dbReference>
<dbReference type="NCBIfam" id="TIGR00231">
    <property type="entry name" value="small_GTP"/>
    <property type="match status" value="1"/>
</dbReference>
<feature type="domain" description="TrmE-type G" evidence="8">
    <location>
        <begin position="223"/>
        <end position="377"/>
    </location>
</feature>
<dbReference type="EMBL" id="BGZJ01000001">
    <property type="protein sequence ID" value="GBO93260.1"/>
    <property type="molecule type" value="Genomic_DNA"/>
</dbReference>
<feature type="binding site" evidence="6">
    <location>
        <position position="233"/>
    </location>
    <ligand>
        <name>K(+)</name>
        <dbReference type="ChEBI" id="CHEBI:29103"/>
    </ligand>
</feature>
<dbReference type="NCBIfam" id="NF003661">
    <property type="entry name" value="PRK05291.1-3"/>
    <property type="match status" value="1"/>
</dbReference>
<dbReference type="AlphaFoldDB" id="A0A401LIH9"/>
<dbReference type="NCBIfam" id="TIGR00450">
    <property type="entry name" value="mnmE_trmE_thdF"/>
    <property type="match status" value="1"/>
</dbReference>
<sequence length="455" mass="50115">MSSQEEGIIAVSTAVGRSGIGIVRLSGSEKLARFMLERMTDIRNPSPRYAHFSAIRDQAGEVIDRGVVIWFKAPHSYTGEDVVEFQTHGNPVIQNLLIRSALLIGAEAGLRLAEPGEFTRRAFENGRIDLAQAESVMDLINASSESAVRAAEKSLVGEFSEKCRDIEGKLIDLRTHVEAILDFPEEDIDFIKEGRIRERVDDLNQRVGTLLEQASQGNMLREGVVIALVGSPNVGKSSLLNSLSEREVAIVTDIPGTTRDIVENTIIINGLQVNLVDTAGLRETADVIEQAGIRKAMGELSRADLILHLEAPETLDSQAELDKIKHHVQPGTKVITVTNKIDLLRDVPGNTDSHVYISAKTGEGIEKLKTMIFDAVGFRNSVQGVFIARRRHIESLQKTKESLEKVREYLSQDQFFLDMVAEELRLAGVSMGQILGEFTSDQLLGKIFSTFCIGK</sequence>
<dbReference type="PANTHER" id="PTHR42714:SF2">
    <property type="entry name" value="TRNA MODIFICATION GTPASE GTPBP3, MITOCHONDRIAL"/>
    <property type="match status" value="1"/>
</dbReference>
<dbReference type="PANTHER" id="PTHR42714">
    <property type="entry name" value="TRNA MODIFICATION GTPASE GTPBP3"/>
    <property type="match status" value="1"/>
</dbReference>
<evidence type="ECO:0000256" key="3">
    <source>
        <dbReference type="ARBA" id="ARBA00022741"/>
    </source>
</evidence>
<dbReference type="PROSITE" id="PS51709">
    <property type="entry name" value="G_TRME"/>
    <property type="match status" value="1"/>
</dbReference>
<accession>A0A401LIH9</accession>
<dbReference type="Proteomes" id="UP000266091">
    <property type="component" value="Unassembled WGS sequence"/>
</dbReference>
<dbReference type="Pfam" id="PF12631">
    <property type="entry name" value="MnmE_helical"/>
    <property type="match status" value="1"/>
</dbReference>
<dbReference type="InterPro" id="IPR005225">
    <property type="entry name" value="Small_GTP-bd"/>
</dbReference>
<dbReference type="GO" id="GO:0046872">
    <property type="term" value="F:metal ion binding"/>
    <property type="evidence" value="ECO:0007669"/>
    <property type="project" value="UniProtKB-KW"/>
</dbReference>
<dbReference type="InterPro" id="IPR004520">
    <property type="entry name" value="GTPase_MnmE"/>
</dbReference>
<dbReference type="GO" id="GO:0003924">
    <property type="term" value="F:GTPase activity"/>
    <property type="evidence" value="ECO:0007669"/>
    <property type="project" value="UniProtKB-UniRule"/>
</dbReference>
<dbReference type="Gene3D" id="3.40.50.300">
    <property type="entry name" value="P-loop containing nucleotide triphosphate hydrolases"/>
    <property type="match status" value="1"/>
</dbReference>
<comment type="caution">
    <text evidence="6">Lacks conserved residue(s) required for the propagation of feature annotation.</text>
</comment>
<dbReference type="Pfam" id="PF01926">
    <property type="entry name" value="MMR_HSR1"/>
    <property type="match status" value="1"/>
</dbReference>
<evidence type="ECO:0000259" key="8">
    <source>
        <dbReference type="PROSITE" id="PS51709"/>
    </source>
</evidence>
<dbReference type="GO" id="GO:0005525">
    <property type="term" value="F:GTP binding"/>
    <property type="evidence" value="ECO:0007669"/>
    <property type="project" value="UniProtKB-UniRule"/>
</dbReference>
<keyword evidence="10" id="KW-1185">Reference proteome</keyword>
<comment type="subcellular location">
    <subcellularLocation>
        <location evidence="6">Cytoplasm</location>
    </subcellularLocation>
</comment>
<evidence type="ECO:0000313" key="9">
    <source>
        <dbReference type="EMBL" id="GBO93260.1"/>
    </source>
</evidence>
<feature type="binding site" evidence="6">
    <location>
        <position position="257"/>
    </location>
    <ligand>
        <name>K(+)</name>
        <dbReference type="ChEBI" id="CHEBI:29103"/>
    </ligand>
</feature>
<evidence type="ECO:0000256" key="5">
    <source>
        <dbReference type="ARBA" id="ARBA00023134"/>
    </source>
</evidence>
<dbReference type="Gene3D" id="1.20.120.430">
    <property type="entry name" value="tRNA modification GTPase MnmE domain 2"/>
    <property type="match status" value="1"/>
</dbReference>
<dbReference type="OrthoDB" id="9805918at2"/>
<dbReference type="InterPro" id="IPR027368">
    <property type="entry name" value="MnmE_dom2"/>
</dbReference>
<protein>
    <recommendedName>
        <fullName evidence="6">tRNA modification GTPase MnmE</fullName>
        <ecNumber evidence="6">3.6.-.-</ecNumber>
    </recommendedName>
</protein>
<feature type="binding site" evidence="6">
    <location>
        <position position="455"/>
    </location>
    <ligand>
        <name>(6S)-5-formyl-5,6,7,8-tetrahydrofolate</name>
        <dbReference type="ChEBI" id="CHEBI:57457"/>
    </ligand>
</feature>
<comment type="cofactor">
    <cofactor evidence="6">
        <name>K(+)</name>
        <dbReference type="ChEBI" id="CHEBI:29103"/>
    </cofactor>
    <text evidence="6">Binds 1 potassium ion per subunit.</text>
</comment>
<comment type="function">
    <text evidence="6">Exhibits a very high intrinsic GTPase hydrolysis rate. Involved in the addition of a carboxymethylaminomethyl (cmnm) group at the wobble position (U34) of certain tRNAs, forming tRNA-cmnm(5)s(2)U34.</text>
</comment>
<dbReference type="EC" id="3.6.-.-" evidence="6"/>
<keyword evidence="6" id="KW-0378">Hydrolase</keyword>
<evidence type="ECO:0000313" key="10">
    <source>
        <dbReference type="Proteomes" id="UP000266091"/>
    </source>
</evidence>
<dbReference type="InterPro" id="IPR027266">
    <property type="entry name" value="TrmE/GcvT-like"/>
</dbReference>
<dbReference type="CDD" id="cd14858">
    <property type="entry name" value="TrmE_N"/>
    <property type="match status" value="1"/>
</dbReference>
<feature type="binding site" evidence="6">
    <location>
        <position position="24"/>
    </location>
    <ligand>
        <name>(6S)-5-formyl-5,6,7,8-tetrahydrofolate</name>
        <dbReference type="ChEBI" id="CHEBI:57457"/>
    </ligand>
</feature>
<dbReference type="HAMAP" id="MF_00379">
    <property type="entry name" value="GTPase_MnmE"/>
    <property type="match status" value="1"/>
</dbReference>
<dbReference type="CDD" id="cd04164">
    <property type="entry name" value="trmE"/>
    <property type="match status" value="1"/>
</dbReference>
<feature type="binding site" evidence="6">
    <location>
        <position position="84"/>
    </location>
    <ligand>
        <name>(6S)-5-formyl-5,6,7,8-tetrahydrofolate</name>
        <dbReference type="ChEBI" id="CHEBI:57457"/>
    </ligand>
</feature>
<gene>
    <name evidence="6 9" type="primary">trmE</name>
    <name evidence="6" type="synonym">mnmE</name>
    <name evidence="9" type="ORF">MESMUL_06140</name>
</gene>
<dbReference type="SUPFAM" id="SSF52540">
    <property type="entry name" value="P-loop containing nucleoside triphosphate hydrolases"/>
    <property type="match status" value="1"/>
</dbReference>
<keyword evidence="6" id="KW-0963">Cytoplasm</keyword>
<evidence type="ECO:0000256" key="7">
    <source>
        <dbReference type="RuleBase" id="RU003313"/>
    </source>
</evidence>
<feature type="binding site" evidence="6">
    <location>
        <position position="237"/>
    </location>
    <ligand>
        <name>Mg(2+)</name>
        <dbReference type="ChEBI" id="CHEBI:18420"/>
    </ligand>
</feature>
<dbReference type="InterPro" id="IPR025867">
    <property type="entry name" value="MnmE_helical"/>
</dbReference>
<feature type="binding site" evidence="6">
    <location>
        <position position="254"/>
    </location>
    <ligand>
        <name>K(+)</name>
        <dbReference type="ChEBI" id="CHEBI:29103"/>
    </ligand>
</feature>
<evidence type="ECO:0000256" key="1">
    <source>
        <dbReference type="ARBA" id="ARBA00011043"/>
    </source>
</evidence>
<dbReference type="Pfam" id="PF10396">
    <property type="entry name" value="TrmE_N"/>
    <property type="match status" value="1"/>
</dbReference>
<proteinExistence type="inferred from homology"/>
<accession>A0A388SCW0</accession>